<dbReference type="STRING" id="1774969.AUC69_11985"/>
<protein>
    <recommendedName>
        <fullName evidence="3">DUF2939 domain-containing protein</fullName>
    </recommendedName>
</protein>
<dbReference type="Pfam" id="PF11159">
    <property type="entry name" value="DUF2939"/>
    <property type="match status" value="1"/>
</dbReference>
<keyword evidence="2" id="KW-1185">Reference proteome</keyword>
<dbReference type="Proteomes" id="UP000094472">
    <property type="component" value="Unassembled WGS sequence"/>
</dbReference>
<dbReference type="OrthoDB" id="8445263at2"/>
<name>A0A1E3VUY7_9HYPH</name>
<gene>
    <name evidence="1" type="ORF">AUC69_11985</name>
</gene>
<sequence length="177" mass="19654">MRTLFVLAVVAVAAYVGYPYLTMYWLDRALLTDDQKSLEQLVDFPRVRADLKADVNAQVLGKAQEIKEKRPILGTFGQALTELFAPDMVDSAVDGMVTPEAILNNPTVVEHRKEDESFADFVTYAFFAAPTRFTFDLKDPEKLDSPTVTAVMALDGFRWRVVGVDLPPLGALLSKVP</sequence>
<comment type="caution">
    <text evidence="1">The sequence shown here is derived from an EMBL/GenBank/DDBJ whole genome shotgun (WGS) entry which is preliminary data.</text>
</comment>
<evidence type="ECO:0008006" key="3">
    <source>
        <dbReference type="Google" id="ProtNLM"/>
    </source>
</evidence>
<dbReference type="AlphaFoldDB" id="A0A1E3VUY7"/>
<reference evidence="1 2" key="1">
    <citation type="journal article" date="2016" name="Environ. Microbiol.">
        <title>New Methyloceanibacter diversity from North Sea sediments includes methanotroph containing solely the soluble methane monooxygenase.</title>
        <authorList>
            <person name="Vekeman B."/>
            <person name="Kerckhof F.M."/>
            <person name="Cremers G."/>
            <person name="de Vos P."/>
            <person name="Vandamme P."/>
            <person name="Boon N."/>
            <person name="Op den Camp H.J."/>
            <person name="Heylen K."/>
        </authorList>
    </citation>
    <scope>NUCLEOTIDE SEQUENCE [LARGE SCALE GENOMIC DNA]</scope>
    <source>
        <strain evidence="1 2">R-67175</strain>
    </source>
</reference>
<accession>A0A1E3VUY7</accession>
<dbReference type="InterPro" id="IPR021330">
    <property type="entry name" value="DUF2939"/>
</dbReference>
<proteinExistence type="predicted"/>
<dbReference type="EMBL" id="LPWF01000026">
    <property type="protein sequence ID" value="ODR97337.1"/>
    <property type="molecule type" value="Genomic_DNA"/>
</dbReference>
<evidence type="ECO:0000313" key="1">
    <source>
        <dbReference type="EMBL" id="ODR97337.1"/>
    </source>
</evidence>
<dbReference type="RefSeq" id="WP_069441888.1">
    <property type="nucleotide sequence ID" value="NZ_LPWF01000026.1"/>
</dbReference>
<organism evidence="1 2">
    <name type="scientific">Methyloceanibacter superfactus</name>
    <dbReference type="NCBI Taxonomy" id="1774969"/>
    <lineage>
        <taxon>Bacteria</taxon>
        <taxon>Pseudomonadati</taxon>
        <taxon>Pseudomonadota</taxon>
        <taxon>Alphaproteobacteria</taxon>
        <taxon>Hyphomicrobiales</taxon>
        <taxon>Hyphomicrobiaceae</taxon>
        <taxon>Methyloceanibacter</taxon>
    </lineage>
</organism>
<evidence type="ECO:0000313" key="2">
    <source>
        <dbReference type="Proteomes" id="UP000094472"/>
    </source>
</evidence>